<dbReference type="GO" id="GO:0005975">
    <property type="term" value="P:carbohydrate metabolic process"/>
    <property type="evidence" value="ECO:0007669"/>
    <property type="project" value="InterPro"/>
</dbReference>
<dbReference type="InterPro" id="IPR005846">
    <property type="entry name" value="A-D-PHexomutase_a/b/a-III"/>
</dbReference>
<keyword evidence="3" id="KW-0597">Phosphoprotein</keyword>
<evidence type="ECO:0000313" key="11">
    <source>
        <dbReference type="EMBL" id="TLS66772.1"/>
    </source>
</evidence>
<name>A0A5R9GRZ7_9PROT</name>
<dbReference type="Pfam" id="PF02878">
    <property type="entry name" value="PGM_PMM_I"/>
    <property type="match status" value="1"/>
</dbReference>
<dbReference type="PANTHER" id="PTHR43771">
    <property type="entry name" value="PHOSPHOMANNOMUTASE"/>
    <property type="match status" value="1"/>
</dbReference>
<evidence type="ECO:0000259" key="10">
    <source>
        <dbReference type="Pfam" id="PF02880"/>
    </source>
</evidence>
<evidence type="ECO:0000256" key="3">
    <source>
        <dbReference type="ARBA" id="ARBA00022553"/>
    </source>
</evidence>
<dbReference type="PRINTS" id="PR00509">
    <property type="entry name" value="PGMPMM"/>
</dbReference>
<keyword evidence="4" id="KW-0479">Metal-binding</keyword>
<evidence type="ECO:0000313" key="12">
    <source>
        <dbReference type="Proteomes" id="UP000306585"/>
    </source>
</evidence>
<dbReference type="InterPro" id="IPR005841">
    <property type="entry name" value="Alpha-D-phosphohexomutase_SF"/>
</dbReference>
<dbReference type="CDD" id="cd03089">
    <property type="entry name" value="PMM_PGM"/>
    <property type="match status" value="1"/>
</dbReference>
<evidence type="ECO:0000259" key="8">
    <source>
        <dbReference type="Pfam" id="PF02878"/>
    </source>
</evidence>
<sequence length="462" mass="50793">MKQFPHHVFREYDIRGIADSEITPEFAYRLGMAFAAAILPENEQRPVVVGRDVRLSGPALQQAVMEGLNDAGIDVLDLDMAPTPLAYYAVYHYNASGCIHVTASHNPAGYNGFKMMCGRSSLHGHEIQTLKNTMLQPLSSAWPSGHLKHASVRDIYQRFVVADCPIDRPLKVVIDAGNGPAGIIAAPIYRSLGCEVIELYCEPDGHFPNHHPDPTIEENMRDLSAAVRAHKADLGIGFDGDGDRIGLVDERGTMVAGDMLLLLLARRLLIQHPGATIISEVKSSQHLYDSIATAGGKAIMWRTGHSLIKAKMKETGALLAGEMNGHLFFADRFYGFDDAVYAGARIMQMIAENNCPLSELVAELPPSVVTPEIRIEYPDETKFGLIEAAQLHFEQYGYDINTVDGLRIQFRNGPEGYGWGLLRASNTQPAIVMRFEASNEMLLQQIRGEIEGWLLSQAVTVG</sequence>
<dbReference type="InterPro" id="IPR036900">
    <property type="entry name" value="A-D-PHexomutase_C_sf"/>
</dbReference>
<dbReference type="SUPFAM" id="SSF53738">
    <property type="entry name" value="Phosphoglucomutase, first 3 domains"/>
    <property type="match status" value="3"/>
</dbReference>
<dbReference type="RefSeq" id="WP_138239601.1">
    <property type="nucleotide sequence ID" value="NZ_VBRY01000008.1"/>
</dbReference>
<reference evidence="11 12" key="1">
    <citation type="journal article" date="2019" name="Appl. Environ. Microbiol.">
        <title>Environmental Evidence and Genomic Insight of Iron-oxidizing Bacteria Preference Towards More Corrosion Resistant Stainless Steel at Higher Salinities.</title>
        <authorList>
            <person name="Garrison C.E."/>
            <person name="Price K.A."/>
            <person name="Field E.K."/>
        </authorList>
    </citation>
    <scope>NUCLEOTIDE SEQUENCE [LARGE SCALE GENOMIC DNA]</scope>
    <source>
        <strain evidence="11 12">P3</strain>
    </source>
</reference>
<dbReference type="EMBL" id="VBRY01000008">
    <property type="protein sequence ID" value="TLS66772.1"/>
    <property type="molecule type" value="Genomic_DNA"/>
</dbReference>
<keyword evidence="6" id="KW-0413">Isomerase</keyword>
<comment type="cofactor">
    <cofactor evidence="1">
        <name>Mg(2+)</name>
        <dbReference type="ChEBI" id="CHEBI:18420"/>
    </cofactor>
</comment>
<evidence type="ECO:0000259" key="7">
    <source>
        <dbReference type="Pfam" id="PF00408"/>
    </source>
</evidence>
<evidence type="ECO:0000256" key="4">
    <source>
        <dbReference type="ARBA" id="ARBA00022723"/>
    </source>
</evidence>
<keyword evidence="5" id="KW-0460">Magnesium</keyword>
<dbReference type="Pfam" id="PF02879">
    <property type="entry name" value="PGM_PMM_II"/>
    <property type="match status" value="1"/>
</dbReference>
<dbReference type="GO" id="GO:0046872">
    <property type="term" value="F:metal ion binding"/>
    <property type="evidence" value="ECO:0007669"/>
    <property type="project" value="UniProtKB-KW"/>
</dbReference>
<dbReference type="Gene3D" id="3.40.120.10">
    <property type="entry name" value="Alpha-D-Glucose-1,6-Bisphosphate, subunit A, domain 3"/>
    <property type="match status" value="3"/>
</dbReference>
<feature type="domain" description="Alpha-D-phosphohexomutase alpha/beta/alpha" evidence="9">
    <location>
        <begin position="163"/>
        <end position="252"/>
    </location>
</feature>
<evidence type="ECO:0000256" key="2">
    <source>
        <dbReference type="ARBA" id="ARBA00010231"/>
    </source>
</evidence>
<dbReference type="OrthoDB" id="5287836at2"/>
<dbReference type="Proteomes" id="UP000306585">
    <property type="component" value="Unassembled WGS sequence"/>
</dbReference>
<dbReference type="SUPFAM" id="SSF55957">
    <property type="entry name" value="Phosphoglucomutase, C-terminal domain"/>
    <property type="match status" value="1"/>
</dbReference>
<dbReference type="PANTHER" id="PTHR43771:SF2">
    <property type="entry name" value="PHOSPHOMANNOMUTASE_PHOSPHOGLUCOMUTASE"/>
    <property type="match status" value="1"/>
</dbReference>
<proteinExistence type="inferred from homology"/>
<dbReference type="GO" id="GO:0016868">
    <property type="term" value="F:intramolecular phosphotransferase activity"/>
    <property type="evidence" value="ECO:0007669"/>
    <property type="project" value="InterPro"/>
</dbReference>
<evidence type="ECO:0000256" key="6">
    <source>
        <dbReference type="ARBA" id="ARBA00023235"/>
    </source>
</evidence>
<dbReference type="Pfam" id="PF02880">
    <property type="entry name" value="PGM_PMM_III"/>
    <property type="match status" value="1"/>
</dbReference>
<dbReference type="InterPro" id="IPR005844">
    <property type="entry name" value="A-D-PHexomutase_a/b/a-I"/>
</dbReference>
<dbReference type="InterPro" id="IPR016055">
    <property type="entry name" value="A-D-PHexomutase_a/b/a-I/II/III"/>
</dbReference>
<evidence type="ECO:0000259" key="9">
    <source>
        <dbReference type="Pfam" id="PF02879"/>
    </source>
</evidence>
<dbReference type="Gene3D" id="3.30.310.50">
    <property type="entry name" value="Alpha-D-phosphohexomutase, C-terminal domain"/>
    <property type="match status" value="1"/>
</dbReference>
<protein>
    <submittedName>
        <fullName evidence="11">Phosphomannomutase/phosphoglucomutase</fullName>
    </submittedName>
</protein>
<organism evidence="11 12">
    <name type="scientific">Mariprofundus erugo</name>
    <dbReference type="NCBI Taxonomy" id="2528639"/>
    <lineage>
        <taxon>Bacteria</taxon>
        <taxon>Pseudomonadati</taxon>
        <taxon>Pseudomonadota</taxon>
        <taxon>Candidatius Mariprofundia</taxon>
        <taxon>Mariprofundales</taxon>
        <taxon>Mariprofundaceae</taxon>
        <taxon>Mariprofundus</taxon>
    </lineage>
</organism>
<feature type="domain" description="Alpha-D-phosphohexomutase alpha/beta/alpha" evidence="10">
    <location>
        <begin position="257"/>
        <end position="366"/>
    </location>
</feature>
<evidence type="ECO:0000256" key="1">
    <source>
        <dbReference type="ARBA" id="ARBA00001946"/>
    </source>
</evidence>
<dbReference type="InterPro" id="IPR005843">
    <property type="entry name" value="A-D-PHexomutase_C"/>
</dbReference>
<dbReference type="Pfam" id="PF00408">
    <property type="entry name" value="PGM_PMM_IV"/>
    <property type="match status" value="1"/>
</dbReference>
<feature type="domain" description="Alpha-D-phosphohexomutase C-terminal" evidence="7">
    <location>
        <begin position="372"/>
        <end position="450"/>
    </location>
</feature>
<comment type="similarity">
    <text evidence="2">Belongs to the phosphohexose mutase family.</text>
</comment>
<dbReference type="InterPro" id="IPR005845">
    <property type="entry name" value="A-D-PHexomutase_a/b/a-II"/>
</dbReference>
<comment type="caution">
    <text evidence="11">The sequence shown here is derived from an EMBL/GenBank/DDBJ whole genome shotgun (WGS) entry which is preliminary data.</text>
</comment>
<accession>A0A5R9GRZ7</accession>
<evidence type="ECO:0000256" key="5">
    <source>
        <dbReference type="ARBA" id="ARBA00022842"/>
    </source>
</evidence>
<dbReference type="AlphaFoldDB" id="A0A5R9GRZ7"/>
<gene>
    <name evidence="11" type="ORF">FEF65_09645</name>
</gene>
<keyword evidence="12" id="KW-1185">Reference proteome</keyword>
<feature type="domain" description="Alpha-D-phosphohexomutase alpha/beta/alpha" evidence="8">
    <location>
        <begin position="8"/>
        <end position="119"/>
    </location>
</feature>